<feature type="compositionally biased region" description="Basic and acidic residues" evidence="2">
    <location>
        <begin position="49"/>
        <end position="59"/>
    </location>
</feature>
<dbReference type="InterPro" id="IPR002554">
    <property type="entry name" value="PP2A_B56"/>
</dbReference>
<dbReference type="AlphaFoldDB" id="A0A9N7RJW8"/>
<dbReference type="Gene3D" id="1.25.10.10">
    <property type="entry name" value="Leucine-rich Repeat Variant"/>
    <property type="match status" value="1"/>
</dbReference>
<comment type="similarity">
    <text evidence="1">Belongs to the phosphatase 2A regulatory subunit.</text>
</comment>
<dbReference type="GO" id="GO:0000159">
    <property type="term" value="C:protein phosphatase type 2A complex"/>
    <property type="evidence" value="ECO:0007669"/>
    <property type="project" value="UniProtKB-UniRule"/>
</dbReference>
<feature type="region of interest" description="Disordered" evidence="2">
    <location>
        <begin position="1"/>
        <end position="76"/>
    </location>
</feature>
<evidence type="ECO:0000256" key="2">
    <source>
        <dbReference type="SAM" id="MobiDB-lite"/>
    </source>
</evidence>
<dbReference type="Proteomes" id="UP001153555">
    <property type="component" value="Unassembled WGS sequence"/>
</dbReference>
<reference evidence="3" key="1">
    <citation type="submission" date="2019-12" db="EMBL/GenBank/DDBJ databases">
        <authorList>
            <person name="Scholes J."/>
        </authorList>
    </citation>
    <scope>NUCLEOTIDE SEQUENCE</scope>
</reference>
<dbReference type="EMBL" id="CACSLK010027842">
    <property type="protein sequence ID" value="CAA0833800.1"/>
    <property type="molecule type" value="Genomic_DNA"/>
</dbReference>
<evidence type="ECO:0000313" key="3">
    <source>
        <dbReference type="EMBL" id="CAA0833800.1"/>
    </source>
</evidence>
<dbReference type="InterPro" id="IPR011989">
    <property type="entry name" value="ARM-like"/>
</dbReference>
<accession>A0A9N7RJW8</accession>
<comment type="caution">
    <text evidence="3">The sequence shown here is derived from an EMBL/GenBank/DDBJ whole genome shotgun (WGS) entry which is preliminary data.</text>
</comment>
<evidence type="ECO:0000313" key="4">
    <source>
        <dbReference type="Proteomes" id="UP001153555"/>
    </source>
</evidence>
<dbReference type="PANTHER" id="PTHR10257">
    <property type="entry name" value="SERINE/THREONINE PROTEIN PHOSPHATASE 2A PP2A REGULATORY SUBUNIT B"/>
    <property type="match status" value="1"/>
</dbReference>
<keyword evidence="4" id="KW-1185">Reference proteome</keyword>
<evidence type="ECO:0000256" key="1">
    <source>
        <dbReference type="PIRNR" id="PIRNR028043"/>
    </source>
</evidence>
<dbReference type="Pfam" id="PF01603">
    <property type="entry name" value="B56"/>
    <property type="match status" value="1"/>
</dbReference>
<dbReference type="SUPFAM" id="SSF48371">
    <property type="entry name" value="ARM repeat"/>
    <property type="match status" value="1"/>
</dbReference>
<feature type="region of interest" description="Disordered" evidence="2">
    <location>
        <begin position="407"/>
        <end position="431"/>
    </location>
</feature>
<dbReference type="PIRSF" id="PIRSF028043">
    <property type="entry name" value="PP2A_B56"/>
    <property type="match status" value="1"/>
</dbReference>
<dbReference type="FunFam" id="1.25.10.10:FF:000688">
    <property type="entry name" value="Serine/threonine protein phosphatase 2A regulatory subunit"/>
    <property type="match status" value="1"/>
</dbReference>
<feature type="compositionally biased region" description="Basic and acidic residues" evidence="2">
    <location>
        <begin position="418"/>
        <end position="431"/>
    </location>
</feature>
<dbReference type="OrthoDB" id="10264446at2759"/>
<protein>
    <recommendedName>
        <fullName evidence="1">Serine/threonine protein phosphatase 2A regulatory subunit</fullName>
    </recommendedName>
</protein>
<dbReference type="InterPro" id="IPR016024">
    <property type="entry name" value="ARM-type_fold"/>
</dbReference>
<proteinExistence type="inferred from homology"/>
<name>A0A9N7RJW8_STRHE</name>
<sequence length="431" mass="49758">MIKNILNKLPRKQTKLADNREGGPSNYTPNASRSAHPANSRPAHLTTNHAHDHVSHARENGNAVARPSPYDSLPSFRDVPNSEKQTLFLKKLNLCCTDAKLAKRYVDHSFVLRLLDLFDSEDPRERDYLKTVLHRIYGKFMVHRPYIRKAINNIFYRFIFETEKHNGIAELLEILGSIINGFALPLKEEHKLFLVRALIPLHKPKSIPAYHQQLSYCVTQFVEKDCKLADTVIRGLLKYWPVTNSSKEVMFLGELEEVLEATQPPEFQRCMVPLFRRISRCLSSSHFQVAERALFLWNNDHIENLIKQNRKVILPIIFPSLEKNARAHWNQAVQSLTLNVRKIFSDVDPDLLQECLLKFQEDEAQEQEIKAKRESTWKHLEEIATAKAASNEPVFVPLWMSTKMPSGEGETCMYGQKKVKEERKRKGADGK</sequence>
<gene>
    <name evidence="3" type="ORF">SHERM_29056</name>
</gene>
<dbReference type="GO" id="GO:0007165">
    <property type="term" value="P:signal transduction"/>
    <property type="evidence" value="ECO:0007669"/>
    <property type="project" value="InterPro"/>
</dbReference>
<dbReference type="PANTHER" id="PTHR10257:SF60">
    <property type="entry name" value="SERINE_THREONINE PROTEIN PHOSPHATASE 2A 55 KDA REGULATORY SUBUNIT B' DELTA ISOFORM"/>
    <property type="match status" value="1"/>
</dbReference>
<dbReference type="GO" id="GO:0019888">
    <property type="term" value="F:protein phosphatase regulator activity"/>
    <property type="evidence" value="ECO:0007669"/>
    <property type="project" value="UniProtKB-UniRule"/>
</dbReference>
<organism evidence="3 4">
    <name type="scientific">Striga hermonthica</name>
    <name type="common">Purple witchweed</name>
    <name type="synonym">Buchnera hermonthica</name>
    <dbReference type="NCBI Taxonomy" id="68872"/>
    <lineage>
        <taxon>Eukaryota</taxon>
        <taxon>Viridiplantae</taxon>
        <taxon>Streptophyta</taxon>
        <taxon>Embryophyta</taxon>
        <taxon>Tracheophyta</taxon>
        <taxon>Spermatophyta</taxon>
        <taxon>Magnoliopsida</taxon>
        <taxon>eudicotyledons</taxon>
        <taxon>Gunneridae</taxon>
        <taxon>Pentapetalae</taxon>
        <taxon>asterids</taxon>
        <taxon>lamiids</taxon>
        <taxon>Lamiales</taxon>
        <taxon>Orobanchaceae</taxon>
        <taxon>Buchnereae</taxon>
        <taxon>Striga</taxon>
    </lineage>
</organism>
<comment type="function">
    <text evidence="1">The B regulatory subunit might modulate substrate selectivity and catalytic activity, and also might direct the localization of the catalytic enzyme to a particular subcellular compartment.</text>
</comment>